<evidence type="ECO:0000256" key="5">
    <source>
        <dbReference type="ARBA" id="ARBA00022989"/>
    </source>
</evidence>
<evidence type="ECO:0000256" key="7">
    <source>
        <dbReference type="SAM" id="Phobius"/>
    </source>
</evidence>
<dbReference type="PROSITE" id="PS50850">
    <property type="entry name" value="MFS"/>
    <property type="match status" value="1"/>
</dbReference>
<dbReference type="Pfam" id="PF07690">
    <property type="entry name" value="MFS_1"/>
    <property type="match status" value="1"/>
</dbReference>
<keyword evidence="3" id="KW-1003">Cell membrane</keyword>
<name>A0A7S8HGX3_9BACI</name>
<dbReference type="SUPFAM" id="SSF103473">
    <property type="entry name" value="MFS general substrate transporter"/>
    <property type="match status" value="1"/>
</dbReference>
<organism evidence="9 10">
    <name type="scientific">Mangrovibacillus cuniculi</name>
    <dbReference type="NCBI Taxonomy" id="2593652"/>
    <lineage>
        <taxon>Bacteria</taxon>
        <taxon>Bacillati</taxon>
        <taxon>Bacillota</taxon>
        <taxon>Bacilli</taxon>
        <taxon>Bacillales</taxon>
        <taxon>Bacillaceae</taxon>
        <taxon>Mangrovibacillus</taxon>
    </lineage>
</organism>
<evidence type="ECO:0000256" key="3">
    <source>
        <dbReference type="ARBA" id="ARBA00022475"/>
    </source>
</evidence>
<dbReference type="PANTHER" id="PTHR23501">
    <property type="entry name" value="MAJOR FACILITATOR SUPERFAMILY"/>
    <property type="match status" value="1"/>
</dbReference>
<sequence length="476" mass="51520">MLAMFMGAVEATIISTAMPSIVGDLGGFQYYSWVFSAYLLMNTVTILIYGKLSDLYGRKPIFTIGVVLFLLGSIGCGFSSSMPMLIAFRFLQGIGAGAVLPIATTIVGDLYSPEERAKIQGYLSSVWGISAVSGPAIGGIIVQSIGWPFVFFINIPIGIVSLVIVLVFLKETNKKESIHLDKLGAILLTLSLGLFMYVIVDGGIRWGWNSGLTWLLLIFSFVLLGVFLLHERKAKDPMMPVELWKNRSIFIANQVSFFSGLLLIGLSTFLPTYVQGVMGKSPTVAGFTLTAISIGWPIAATIAGRLLLSLGYFTTSMIGGGALLIGTLLFFFMEPTYGPLYAGFSSFFIGVGMGFTSTAFIVTIQNSVGWEKRGVATATNLFMRNLGNTIGAAFFGGIVNFQLLRYLKDAGITNFEGVNVLFGEGTSEFSALELSAIGEGLEVALGTVFNILLLFALTSIIIIYFLPRRRKEREEL</sequence>
<dbReference type="Gene3D" id="1.20.1250.20">
    <property type="entry name" value="MFS general substrate transporter like domains"/>
    <property type="match status" value="1"/>
</dbReference>
<dbReference type="PRINTS" id="PR01036">
    <property type="entry name" value="TCRTETB"/>
</dbReference>
<keyword evidence="6 7" id="KW-0472">Membrane</keyword>
<keyword evidence="10" id="KW-1185">Reference proteome</keyword>
<feature type="transmembrane region" description="Helical" evidence="7">
    <location>
        <begin position="122"/>
        <end position="141"/>
    </location>
</feature>
<dbReference type="KEGG" id="mcui:G8O30_04000"/>
<keyword evidence="4 7" id="KW-0812">Transmembrane</keyword>
<feature type="transmembrane region" description="Helical" evidence="7">
    <location>
        <begin position="30"/>
        <end position="49"/>
    </location>
</feature>
<dbReference type="EMBL" id="CP049742">
    <property type="protein sequence ID" value="QPC48353.1"/>
    <property type="molecule type" value="Genomic_DNA"/>
</dbReference>
<evidence type="ECO:0000313" key="9">
    <source>
        <dbReference type="EMBL" id="QPC48353.1"/>
    </source>
</evidence>
<evidence type="ECO:0000256" key="1">
    <source>
        <dbReference type="ARBA" id="ARBA00004651"/>
    </source>
</evidence>
<dbReference type="PANTHER" id="PTHR23501:SF191">
    <property type="entry name" value="VACUOLAR BASIC AMINO ACID TRANSPORTER 4"/>
    <property type="match status" value="1"/>
</dbReference>
<feature type="transmembrane region" description="Helical" evidence="7">
    <location>
        <begin position="443"/>
        <end position="466"/>
    </location>
</feature>
<dbReference type="InterPro" id="IPR020846">
    <property type="entry name" value="MFS_dom"/>
</dbReference>
<feature type="transmembrane region" description="Helical" evidence="7">
    <location>
        <begin position="250"/>
        <end position="270"/>
    </location>
</feature>
<dbReference type="InterPro" id="IPR011701">
    <property type="entry name" value="MFS"/>
</dbReference>
<feature type="transmembrane region" description="Helical" evidence="7">
    <location>
        <begin position="180"/>
        <end position="200"/>
    </location>
</feature>
<dbReference type="AlphaFoldDB" id="A0A7S8HGX3"/>
<evidence type="ECO:0000256" key="2">
    <source>
        <dbReference type="ARBA" id="ARBA00022448"/>
    </source>
</evidence>
<gene>
    <name evidence="9" type="ORF">G8O30_04000</name>
</gene>
<feature type="transmembrane region" description="Helical" evidence="7">
    <location>
        <begin position="385"/>
        <end position="404"/>
    </location>
</feature>
<feature type="transmembrane region" description="Helical" evidence="7">
    <location>
        <begin position="86"/>
        <end position="110"/>
    </location>
</feature>
<evidence type="ECO:0000313" key="10">
    <source>
        <dbReference type="Proteomes" id="UP000593626"/>
    </source>
</evidence>
<evidence type="ECO:0000256" key="6">
    <source>
        <dbReference type="ARBA" id="ARBA00023136"/>
    </source>
</evidence>
<dbReference type="GO" id="GO:0005886">
    <property type="term" value="C:plasma membrane"/>
    <property type="evidence" value="ECO:0007669"/>
    <property type="project" value="UniProtKB-SubCell"/>
</dbReference>
<evidence type="ECO:0000259" key="8">
    <source>
        <dbReference type="PROSITE" id="PS50850"/>
    </source>
</evidence>
<dbReference type="InterPro" id="IPR036259">
    <property type="entry name" value="MFS_trans_sf"/>
</dbReference>
<reference evidence="9 10" key="1">
    <citation type="submission" date="2019-07" db="EMBL/GenBank/DDBJ databases">
        <title>Genome sequence of 2 isolates from Red Sea Mangroves.</title>
        <authorList>
            <person name="Sefrji F."/>
            <person name="Michoud G."/>
            <person name="Merlino G."/>
            <person name="Daffonchio D."/>
        </authorList>
    </citation>
    <scope>NUCLEOTIDE SEQUENCE [LARGE SCALE GENOMIC DNA]</scope>
    <source>
        <strain evidence="9 10">R1DC41</strain>
    </source>
</reference>
<proteinExistence type="predicted"/>
<dbReference type="GO" id="GO:0022857">
    <property type="term" value="F:transmembrane transporter activity"/>
    <property type="evidence" value="ECO:0007669"/>
    <property type="project" value="InterPro"/>
</dbReference>
<feature type="transmembrane region" description="Helical" evidence="7">
    <location>
        <begin position="61"/>
        <end position="80"/>
    </location>
</feature>
<keyword evidence="5 7" id="KW-1133">Transmembrane helix</keyword>
<feature type="transmembrane region" description="Helical" evidence="7">
    <location>
        <begin position="339"/>
        <end position="364"/>
    </location>
</feature>
<comment type="subcellular location">
    <subcellularLocation>
        <location evidence="1">Cell membrane</location>
        <topology evidence="1">Multi-pass membrane protein</topology>
    </subcellularLocation>
</comment>
<feature type="transmembrane region" description="Helical" evidence="7">
    <location>
        <begin position="212"/>
        <end position="229"/>
    </location>
</feature>
<dbReference type="CDD" id="cd17502">
    <property type="entry name" value="MFS_Azr1_MDR_like"/>
    <property type="match status" value="1"/>
</dbReference>
<protein>
    <submittedName>
        <fullName evidence="9">MFS transporter</fullName>
    </submittedName>
</protein>
<dbReference type="FunFam" id="1.20.1720.10:FF:000004">
    <property type="entry name" value="EmrB/QacA family drug resistance transporter"/>
    <property type="match status" value="1"/>
</dbReference>
<dbReference type="Gene3D" id="1.20.1720.10">
    <property type="entry name" value="Multidrug resistance protein D"/>
    <property type="match status" value="1"/>
</dbReference>
<feature type="domain" description="Major facilitator superfamily (MFS) profile" evidence="8">
    <location>
        <begin position="1"/>
        <end position="471"/>
    </location>
</feature>
<accession>A0A7S8HGX3</accession>
<feature type="transmembrane region" description="Helical" evidence="7">
    <location>
        <begin position="310"/>
        <end position="333"/>
    </location>
</feature>
<dbReference type="Proteomes" id="UP000593626">
    <property type="component" value="Chromosome"/>
</dbReference>
<feature type="transmembrane region" description="Helical" evidence="7">
    <location>
        <begin position="147"/>
        <end position="168"/>
    </location>
</feature>
<feature type="transmembrane region" description="Helical" evidence="7">
    <location>
        <begin position="282"/>
        <end position="303"/>
    </location>
</feature>
<keyword evidence="2" id="KW-0813">Transport</keyword>
<evidence type="ECO:0000256" key="4">
    <source>
        <dbReference type="ARBA" id="ARBA00022692"/>
    </source>
</evidence>